<sequence>MDLDAQKHSDLAAQARLFAEEAQARINTLRPGTAGEAQPRKVSPGSTP</sequence>
<evidence type="ECO:0000313" key="3">
    <source>
        <dbReference type="Proteomes" id="UP000219612"/>
    </source>
</evidence>
<gene>
    <name evidence="2" type="ORF">SAMN05421748_126145</name>
</gene>
<dbReference type="AlphaFoldDB" id="A0A285JXG5"/>
<evidence type="ECO:0000256" key="1">
    <source>
        <dbReference type="SAM" id="MobiDB-lite"/>
    </source>
</evidence>
<protein>
    <submittedName>
        <fullName evidence="2">Uncharacterized protein</fullName>
    </submittedName>
</protein>
<organism evidence="2 3">
    <name type="scientific">Paractinoplanes atraurantiacus</name>
    <dbReference type="NCBI Taxonomy" id="1036182"/>
    <lineage>
        <taxon>Bacteria</taxon>
        <taxon>Bacillati</taxon>
        <taxon>Actinomycetota</taxon>
        <taxon>Actinomycetes</taxon>
        <taxon>Micromonosporales</taxon>
        <taxon>Micromonosporaceae</taxon>
        <taxon>Paractinoplanes</taxon>
    </lineage>
</organism>
<evidence type="ECO:0000313" key="2">
    <source>
        <dbReference type="EMBL" id="SNY64467.1"/>
    </source>
</evidence>
<reference evidence="3" key="1">
    <citation type="submission" date="2017-09" db="EMBL/GenBank/DDBJ databases">
        <authorList>
            <person name="Varghese N."/>
            <person name="Submissions S."/>
        </authorList>
    </citation>
    <scope>NUCLEOTIDE SEQUENCE [LARGE SCALE GENOMIC DNA]</scope>
    <source>
        <strain evidence="3">CGMCC 4.6857</strain>
    </source>
</reference>
<dbReference type="Proteomes" id="UP000219612">
    <property type="component" value="Unassembled WGS sequence"/>
</dbReference>
<proteinExistence type="predicted"/>
<feature type="region of interest" description="Disordered" evidence="1">
    <location>
        <begin position="24"/>
        <end position="48"/>
    </location>
</feature>
<dbReference type="EMBL" id="OBDY01000026">
    <property type="protein sequence ID" value="SNY64467.1"/>
    <property type="molecule type" value="Genomic_DNA"/>
</dbReference>
<name>A0A285JXG5_9ACTN</name>
<accession>A0A285JXG5</accession>
<keyword evidence="3" id="KW-1185">Reference proteome</keyword>